<dbReference type="SUPFAM" id="SSF53639">
    <property type="entry name" value="AraD/HMP-PK domain-like"/>
    <property type="match status" value="1"/>
</dbReference>
<evidence type="ECO:0000256" key="1">
    <source>
        <dbReference type="SAM" id="MobiDB-lite"/>
    </source>
</evidence>
<reference evidence="3" key="1">
    <citation type="journal article" date="2020" name="Stud. Mycol.">
        <title>101 Dothideomycetes genomes: a test case for predicting lifestyles and emergence of pathogens.</title>
        <authorList>
            <person name="Haridas S."/>
            <person name="Albert R."/>
            <person name="Binder M."/>
            <person name="Bloem J."/>
            <person name="Labutti K."/>
            <person name="Salamov A."/>
            <person name="Andreopoulos B."/>
            <person name="Baker S."/>
            <person name="Barry K."/>
            <person name="Bills G."/>
            <person name="Bluhm B."/>
            <person name="Cannon C."/>
            <person name="Castanera R."/>
            <person name="Culley D."/>
            <person name="Daum C."/>
            <person name="Ezra D."/>
            <person name="Gonzalez J."/>
            <person name="Henrissat B."/>
            <person name="Kuo A."/>
            <person name="Liang C."/>
            <person name="Lipzen A."/>
            <person name="Lutzoni F."/>
            <person name="Magnuson J."/>
            <person name="Mondo S."/>
            <person name="Nolan M."/>
            <person name="Ohm R."/>
            <person name="Pangilinan J."/>
            <person name="Park H.-J."/>
            <person name="Ramirez L."/>
            <person name="Alfaro M."/>
            <person name="Sun H."/>
            <person name="Tritt A."/>
            <person name="Yoshinaga Y."/>
            <person name="Zwiers L.-H."/>
            <person name="Turgeon B."/>
            <person name="Goodwin S."/>
            <person name="Spatafora J."/>
            <person name="Crous P."/>
            <person name="Grigoriev I."/>
        </authorList>
    </citation>
    <scope>NUCLEOTIDE SEQUENCE</scope>
    <source>
        <strain evidence="3">CBS 109.77</strain>
    </source>
</reference>
<keyword evidence="4" id="KW-1185">Reference proteome</keyword>
<dbReference type="NCBIfam" id="NF004855">
    <property type="entry name" value="PRK06208.1"/>
    <property type="match status" value="1"/>
</dbReference>
<feature type="domain" description="Class II aldolase/adducin N-terminal" evidence="2">
    <location>
        <begin position="58"/>
        <end position="240"/>
    </location>
</feature>
<accession>A0A6A6XHV2</accession>
<dbReference type="PANTHER" id="PTHR10672">
    <property type="entry name" value="ADDUCIN"/>
    <property type="match status" value="1"/>
</dbReference>
<evidence type="ECO:0000259" key="2">
    <source>
        <dbReference type="SMART" id="SM01007"/>
    </source>
</evidence>
<dbReference type="InterPro" id="IPR036409">
    <property type="entry name" value="Aldolase_II/adducin_N_sf"/>
</dbReference>
<dbReference type="InterPro" id="IPR051017">
    <property type="entry name" value="Aldolase-II_Adducin_sf"/>
</dbReference>
<protein>
    <submittedName>
        <fullName evidence="3">Class 2 aldolase adducin domain-containing protein</fullName>
    </submittedName>
</protein>
<feature type="region of interest" description="Disordered" evidence="1">
    <location>
        <begin position="19"/>
        <end position="44"/>
    </location>
</feature>
<proteinExistence type="predicted"/>
<dbReference type="AlphaFoldDB" id="A0A6A6XHV2"/>
<dbReference type="Pfam" id="PF00596">
    <property type="entry name" value="Aldolase_II"/>
    <property type="match status" value="1"/>
</dbReference>
<dbReference type="FunFam" id="3.40.225.10:FF:000009">
    <property type="entry name" value="Class II aldolase/adducin N-terminal"/>
    <property type="match status" value="1"/>
</dbReference>
<evidence type="ECO:0000313" key="3">
    <source>
        <dbReference type="EMBL" id="KAF2795982.1"/>
    </source>
</evidence>
<evidence type="ECO:0000313" key="4">
    <source>
        <dbReference type="Proteomes" id="UP000799757"/>
    </source>
</evidence>
<organism evidence="3 4">
    <name type="scientific">Melanomma pulvis-pyrius CBS 109.77</name>
    <dbReference type="NCBI Taxonomy" id="1314802"/>
    <lineage>
        <taxon>Eukaryota</taxon>
        <taxon>Fungi</taxon>
        <taxon>Dikarya</taxon>
        <taxon>Ascomycota</taxon>
        <taxon>Pezizomycotina</taxon>
        <taxon>Dothideomycetes</taxon>
        <taxon>Pleosporomycetidae</taxon>
        <taxon>Pleosporales</taxon>
        <taxon>Melanommataceae</taxon>
        <taxon>Melanomma</taxon>
    </lineage>
</organism>
<dbReference type="EMBL" id="MU001843">
    <property type="protein sequence ID" value="KAF2795982.1"/>
    <property type="molecule type" value="Genomic_DNA"/>
</dbReference>
<gene>
    <name evidence="3" type="ORF">K505DRAFT_406659</name>
</gene>
<dbReference type="PANTHER" id="PTHR10672:SF41">
    <property type="entry name" value="CLASS II ALDOLASE_ADDUCIN DOMAIN PROTEIN (AFU_ORTHOLOGUE AFUA_3G01330)"/>
    <property type="match status" value="1"/>
</dbReference>
<dbReference type="OrthoDB" id="3238794at2759"/>
<name>A0A6A6XHV2_9PLEO</name>
<dbReference type="Gene3D" id="3.40.225.10">
    <property type="entry name" value="Class II aldolase/adducin N-terminal domain"/>
    <property type="match status" value="1"/>
</dbReference>
<dbReference type="Proteomes" id="UP000799757">
    <property type="component" value="Unassembled WGS sequence"/>
</dbReference>
<dbReference type="SMART" id="SM01007">
    <property type="entry name" value="Aldolase_II"/>
    <property type="match status" value="1"/>
</dbReference>
<dbReference type="GO" id="GO:0051015">
    <property type="term" value="F:actin filament binding"/>
    <property type="evidence" value="ECO:0007669"/>
    <property type="project" value="TreeGrafter"/>
</dbReference>
<dbReference type="InterPro" id="IPR001303">
    <property type="entry name" value="Aldolase_II/adducin_N"/>
</dbReference>
<dbReference type="GO" id="GO:0005856">
    <property type="term" value="C:cytoskeleton"/>
    <property type="evidence" value="ECO:0007669"/>
    <property type="project" value="TreeGrafter"/>
</dbReference>
<sequence>MAPSAVTPPTVPTVKVVQGNDASTTHGSGDPSLAFIPDETTSPPTFADKHEERKYLKHRLALAFRIFAQFGFAEGVAGHITVRDPVDPTSFWVNPFGMHFSMIRDEDLIRVDHEGVVVDGGRNRRLNYAAYAIHAQIHTARPDVLCAAHSHTTHGRAMCATGRTLQPLTQDSCVFYNDHILYPNFAGVVLAAEEGKHIAAHLGPKKAALLGNHGLLTVGPSIEACVAWFVLLESCCEVQLLADASVGGRREELVVIGEEEARVTWEALGKGSGGYFMGLPLFQVAEKEFGERTELGRGLVPF</sequence>